<dbReference type="PANTHER" id="PTHR33734:SF22">
    <property type="entry name" value="MEMBRANE-BOUND LYTIC MUREIN TRANSGLYCOSYLASE D"/>
    <property type="match status" value="1"/>
</dbReference>
<organism evidence="4 5">
    <name type="scientific">Pseudohongiella spirulinae</name>
    <dbReference type="NCBI Taxonomy" id="1249552"/>
    <lineage>
        <taxon>Bacteria</taxon>
        <taxon>Pseudomonadati</taxon>
        <taxon>Pseudomonadota</taxon>
        <taxon>Gammaproteobacteria</taxon>
        <taxon>Pseudomonadales</taxon>
        <taxon>Pseudohongiellaceae</taxon>
        <taxon>Pseudohongiella</taxon>
    </lineage>
</organism>
<dbReference type="InterPro" id="IPR008258">
    <property type="entry name" value="Transglycosylase_SLT_dom_1"/>
</dbReference>
<evidence type="ECO:0000256" key="1">
    <source>
        <dbReference type="ARBA" id="ARBA00007734"/>
    </source>
</evidence>
<accession>A0A0S2KBI8</accession>
<dbReference type="RefSeq" id="WP_058021210.1">
    <property type="nucleotide sequence ID" value="NZ_CP013189.1"/>
</dbReference>
<dbReference type="AlphaFoldDB" id="A0A0S2KBI8"/>
<dbReference type="KEGG" id="pspi:PS2015_1027"/>
<dbReference type="InterPro" id="IPR018392">
    <property type="entry name" value="LysM"/>
</dbReference>
<comment type="similarity">
    <text evidence="1">Belongs to the transglycosylase Slt family.</text>
</comment>
<dbReference type="PROSITE" id="PS00922">
    <property type="entry name" value="TRANSGLYCOSYLASE"/>
    <property type="match status" value="1"/>
</dbReference>
<evidence type="ECO:0000313" key="4">
    <source>
        <dbReference type="EMBL" id="ALO45692.1"/>
    </source>
</evidence>
<reference evidence="4 5" key="1">
    <citation type="submission" date="2015-11" db="EMBL/GenBank/DDBJ databases">
        <authorList>
            <person name="Zhang Y."/>
            <person name="Guo Z."/>
        </authorList>
    </citation>
    <scope>NUCLEOTIDE SEQUENCE [LARGE SCALE GENOMIC DNA]</scope>
    <source>
        <strain evidence="4 5">KCTC 32221</strain>
    </source>
</reference>
<dbReference type="GO" id="GO:0008933">
    <property type="term" value="F:peptidoglycan lytic transglycosylase activity"/>
    <property type="evidence" value="ECO:0007669"/>
    <property type="project" value="InterPro"/>
</dbReference>
<dbReference type="Gene3D" id="1.10.530.10">
    <property type="match status" value="1"/>
</dbReference>
<evidence type="ECO:0000259" key="3">
    <source>
        <dbReference type="PROSITE" id="PS51782"/>
    </source>
</evidence>
<dbReference type="PROSITE" id="PS51782">
    <property type="entry name" value="LYSM"/>
    <property type="match status" value="1"/>
</dbReference>
<feature type="chain" id="PRO_5006601551" evidence="2">
    <location>
        <begin position="25"/>
        <end position="684"/>
    </location>
</feature>
<dbReference type="Proteomes" id="UP000065641">
    <property type="component" value="Chromosome"/>
</dbReference>
<dbReference type="GO" id="GO:0000270">
    <property type="term" value="P:peptidoglycan metabolic process"/>
    <property type="evidence" value="ECO:0007669"/>
    <property type="project" value="InterPro"/>
</dbReference>
<dbReference type="OrthoDB" id="9815002at2"/>
<dbReference type="CDD" id="cd00118">
    <property type="entry name" value="LysM"/>
    <property type="match status" value="2"/>
</dbReference>
<dbReference type="SUPFAM" id="SSF54106">
    <property type="entry name" value="LysM domain"/>
    <property type="match status" value="1"/>
</dbReference>
<dbReference type="EMBL" id="CP013189">
    <property type="protein sequence ID" value="ALO45692.1"/>
    <property type="molecule type" value="Genomic_DNA"/>
</dbReference>
<dbReference type="GO" id="GO:0016020">
    <property type="term" value="C:membrane"/>
    <property type="evidence" value="ECO:0007669"/>
    <property type="project" value="InterPro"/>
</dbReference>
<dbReference type="PATRIC" id="fig|1249552.3.peg.1033"/>
<keyword evidence="5" id="KW-1185">Reference proteome</keyword>
<dbReference type="STRING" id="1249552.PS2015_1027"/>
<dbReference type="SMART" id="SM00257">
    <property type="entry name" value="LysM"/>
    <property type="match status" value="3"/>
</dbReference>
<protein>
    <submittedName>
        <fullName evidence="4">Lytic transglycosylase catalytic</fullName>
    </submittedName>
</protein>
<gene>
    <name evidence="4" type="ORF">PS2015_1027</name>
</gene>
<evidence type="ECO:0000256" key="2">
    <source>
        <dbReference type="SAM" id="SignalP"/>
    </source>
</evidence>
<evidence type="ECO:0000313" key="5">
    <source>
        <dbReference type="Proteomes" id="UP000065641"/>
    </source>
</evidence>
<dbReference type="InterPro" id="IPR036779">
    <property type="entry name" value="LysM_dom_sf"/>
</dbReference>
<dbReference type="PANTHER" id="PTHR33734">
    <property type="entry name" value="LYSM DOMAIN-CONTAINING GPI-ANCHORED PROTEIN 2"/>
    <property type="match status" value="1"/>
</dbReference>
<dbReference type="InterPro" id="IPR023346">
    <property type="entry name" value="Lysozyme-like_dom_sf"/>
</dbReference>
<name>A0A0S2KBI8_9GAMM</name>
<keyword evidence="2" id="KW-0732">Signal</keyword>
<sequence precursor="true">MRTIKYLHHLIWSFTLFAAFSVHAQSSSDLLPRPAALEPAIKFWTRVYTEVDTQSGFLHDAENLSVVYRRVDYNREQIEHYRGRIHEDLQVLASGKRTGLTLHQQQVLDAWPEGVSNTTLAEAVNRVRFQLGQSDRFIEGLIRSGAYREHIERVTRERGLPVELAALPHVESSFHPGAYSHAAAAGMWQFMRATGQRFMRIDNVVDERMDPYTATYAAMSLLEYNYGLLGKWPLALTAYNHGAGGIARAVRETGSDNIEDIIANYRGRAFGFASRNFYPQFLAVLDVERQAQALFGVLHLDSAPQYEEYELQAYIEADVLAQRLGVTIEQLRFDNPALRPVVWQGGKRIPRGYTLKIQRNSINGDLASLIESVPDTQLYAYQTPDVNYVVQRGDSLSVIARRFDTSVRELVSLNQLRDQHRISVGQTLLLPHDTDMVTRTLASVDEPVDSPVDEPEPQLVAVSFSDTDEGPQLSDAATVSVAAVEQSAAEMVAVTEPAPFYGPPEPPSLSITGVDADQPAIEVVENVQVSNELAELDLAADPSDYSVAADGTIEIQASETLGHFAEWLDVRAQDLRRINGMSFNQPLIVGNRLRLSLDQVSRDEFELRRRQFHIAQQERFFRNYRIQDLNQHQLAANETIDTLARRRYSIPLWLLRQYNPDLDLGRVRVGQTILVPIVEPVNDV</sequence>
<dbReference type="InterPro" id="IPR000189">
    <property type="entry name" value="Transglyc_AS"/>
</dbReference>
<dbReference type="Gene3D" id="3.10.350.10">
    <property type="entry name" value="LysM domain"/>
    <property type="match status" value="1"/>
</dbReference>
<feature type="signal peptide" evidence="2">
    <location>
        <begin position="1"/>
        <end position="24"/>
    </location>
</feature>
<dbReference type="Pfam" id="PF01476">
    <property type="entry name" value="LysM"/>
    <property type="match status" value="2"/>
</dbReference>
<dbReference type="Pfam" id="PF01464">
    <property type="entry name" value="SLT"/>
    <property type="match status" value="1"/>
</dbReference>
<dbReference type="SUPFAM" id="SSF53955">
    <property type="entry name" value="Lysozyme-like"/>
    <property type="match status" value="1"/>
</dbReference>
<proteinExistence type="inferred from homology"/>
<dbReference type="CDD" id="cd16894">
    <property type="entry name" value="MltD-like"/>
    <property type="match status" value="1"/>
</dbReference>
<feature type="domain" description="LysM" evidence="3">
    <location>
        <begin position="386"/>
        <end position="430"/>
    </location>
</feature>